<gene>
    <name evidence="3" type="ORF">GA0074692_3597</name>
</gene>
<sequence length="101" mass="11560">MPTTQDRNTDLPRARQPGQPSLLPDWMRNPPPPRTTLGDRVAGGLLRIPGAPRIRRAWWAWRERQRLYQRFPNAVKIVAFFASWAVALALVLIAWGLFSMA</sequence>
<feature type="region of interest" description="Disordered" evidence="1">
    <location>
        <begin position="1"/>
        <end position="40"/>
    </location>
</feature>
<keyword evidence="2" id="KW-1133">Transmembrane helix</keyword>
<evidence type="ECO:0000313" key="3">
    <source>
        <dbReference type="EMBL" id="SCL33546.1"/>
    </source>
</evidence>
<feature type="transmembrane region" description="Helical" evidence="2">
    <location>
        <begin position="74"/>
        <end position="98"/>
    </location>
</feature>
<keyword evidence="2" id="KW-0472">Membrane</keyword>
<evidence type="ECO:0000313" key="4">
    <source>
        <dbReference type="Proteomes" id="UP000198959"/>
    </source>
</evidence>
<dbReference type="EMBL" id="FMHW01000002">
    <property type="protein sequence ID" value="SCL33546.1"/>
    <property type="molecule type" value="Genomic_DNA"/>
</dbReference>
<dbReference type="Proteomes" id="UP000198959">
    <property type="component" value="Unassembled WGS sequence"/>
</dbReference>
<dbReference type="AlphaFoldDB" id="A0A1C6SVF1"/>
<keyword evidence="2" id="KW-0812">Transmembrane</keyword>
<name>A0A1C6SVF1_9ACTN</name>
<organism evidence="3 4">
    <name type="scientific">Micromonospora pallida</name>
    <dbReference type="NCBI Taxonomy" id="145854"/>
    <lineage>
        <taxon>Bacteria</taxon>
        <taxon>Bacillati</taxon>
        <taxon>Actinomycetota</taxon>
        <taxon>Actinomycetes</taxon>
        <taxon>Micromonosporales</taxon>
        <taxon>Micromonosporaceae</taxon>
        <taxon>Micromonospora</taxon>
    </lineage>
</organism>
<proteinExistence type="predicted"/>
<accession>A0A1C6SVF1</accession>
<dbReference type="OrthoDB" id="3404560at2"/>
<evidence type="ECO:0000256" key="2">
    <source>
        <dbReference type="SAM" id="Phobius"/>
    </source>
</evidence>
<dbReference type="RefSeq" id="WP_091653653.1">
    <property type="nucleotide sequence ID" value="NZ_FMHW01000002.1"/>
</dbReference>
<evidence type="ECO:0000256" key="1">
    <source>
        <dbReference type="SAM" id="MobiDB-lite"/>
    </source>
</evidence>
<keyword evidence="4" id="KW-1185">Reference proteome</keyword>
<protein>
    <submittedName>
        <fullName evidence="3">Uncharacterized protein</fullName>
    </submittedName>
</protein>
<reference evidence="4" key="1">
    <citation type="submission" date="2016-06" db="EMBL/GenBank/DDBJ databases">
        <authorList>
            <person name="Varghese N."/>
            <person name="Submissions Spin"/>
        </authorList>
    </citation>
    <scope>NUCLEOTIDE SEQUENCE [LARGE SCALE GENOMIC DNA]</scope>
    <source>
        <strain evidence="4">DSM 43817</strain>
    </source>
</reference>